<evidence type="ECO:0000256" key="4">
    <source>
        <dbReference type="ARBA" id="ARBA00022695"/>
    </source>
</evidence>
<sequence>MGNRDKFNPITEDHLELRKALDSLPKEELNERVLEIQNRAQIENCSSFYDLAKREEGPGLKLMLEQTINIAERVKKLGGIAMVVGGYTRDTIMAKFGTGKRSKDIDIEVYGVEPDILGSELLEIGQVNTIGRSFGVFKVGDLDISVPRSDSKIGAGHKGFEIKGDPRMSMIEASRRRDFTINAMLLDPLTGEVIDYYGGIDDIRDKNIRVVDSEKFGDDPLRVLRAAQFAGRFGFGLDLETIKIARDTDITELPKERIGEEWMKLLLKSDRPSIGLEAMRWLGVIDKLHPELKALINVPQNPEYHPEGDVWMHIKKVADQAAFICFRENLSEDERKLIMLSALCHDLGKPEKTTTDESGKIISHGHEDSGIEPTKRFLKSLNTPNDLIAKVCIIVQYHMRPLLMTEVTEKGVRKLSAQIAPISIKLLTLFSEADLMGLDQPTKGPEIRKMADTLSVAESKPAPVFSGKDLLELGVRPGKDVGEMLRKLYEWQLSGHFMSFKDGLKFAQLAKFVIESRNLNIDPIVLLNGEVMTKDEMIDYVESRLIDESIQDMGTLVMTLILLRRDLPEVLEKNKTAILTAHKYGPVWFSHLDKEFYETSWKSFYGKFESGGKDVSSPLKAKSYLEQLEIGLDLIQIPRPSSIKLYERSFEIKPVDHSGFFALYDTDEYPFESGMFRGYRVMVQFNPDKNRVSVSILYESTERVVELDKMVRQLIPELAGAKKIGYLTADEKPDGTSFQLEDARDIYHRLASQLRI</sequence>
<evidence type="ECO:0000256" key="2">
    <source>
        <dbReference type="ARBA" id="ARBA00022679"/>
    </source>
</evidence>
<keyword evidence="9" id="KW-0460">Magnesium</keyword>
<dbReference type="PANTHER" id="PTHR47545">
    <property type="entry name" value="MULTIFUNCTIONAL CCA PROTEIN"/>
    <property type="match status" value="1"/>
</dbReference>
<keyword evidence="7" id="KW-0692">RNA repair</keyword>
<dbReference type="Proteomes" id="UP000033996">
    <property type="component" value="Unassembled WGS sequence"/>
</dbReference>
<evidence type="ECO:0000313" key="15">
    <source>
        <dbReference type="EMBL" id="KKR08390.1"/>
    </source>
</evidence>
<keyword evidence="5" id="KW-0479">Metal-binding</keyword>
<feature type="domain" description="HD" evidence="13">
    <location>
        <begin position="311"/>
        <end position="409"/>
    </location>
</feature>
<keyword evidence="2 11" id="KW-0808">Transferase</keyword>
<comment type="cofactor">
    <cofactor evidence="1">
        <name>Mg(2+)</name>
        <dbReference type="ChEBI" id="CHEBI:18420"/>
    </cofactor>
</comment>
<dbReference type="GO" id="GO:0046872">
    <property type="term" value="F:metal ion binding"/>
    <property type="evidence" value="ECO:0007669"/>
    <property type="project" value="UniProtKB-KW"/>
</dbReference>
<evidence type="ECO:0000256" key="6">
    <source>
        <dbReference type="ARBA" id="ARBA00022741"/>
    </source>
</evidence>
<dbReference type="EMBL" id="LBWL01000014">
    <property type="protein sequence ID" value="KKR08390.1"/>
    <property type="molecule type" value="Genomic_DNA"/>
</dbReference>
<dbReference type="AlphaFoldDB" id="A0A837HPK3"/>
<dbReference type="InterPro" id="IPR043519">
    <property type="entry name" value="NT_sf"/>
</dbReference>
<feature type="domain" description="tRNA nucleotidyltransferase/poly(A) polymerase RNA and SrmB- binding" evidence="14">
    <location>
        <begin position="249"/>
        <end position="294"/>
    </location>
</feature>
<dbReference type="GO" id="GO:0008033">
    <property type="term" value="P:tRNA processing"/>
    <property type="evidence" value="ECO:0007669"/>
    <property type="project" value="UniProtKB-KW"/>
</dbReference>
<evidence type="ECO:0000259" key="14">
    <source>
        <dbReference type="Pfam" id="PF12627"/>
    </source>
</evidence>
<dbReference type="Pfam" id="PF12627">
    <property type="entry name" value="PolyA_pol_RNAbd"/>
    <property type="match status" value="1"/>
</dbReference>
<evidence type="ECO:0000256" key="5">
    <source>
        <dbReference type="ARBA" id="ARBA00022723"/>
    </source>
</evidence>
<evidence type="ECO:0000256" key="8">
    <source>
        <dbReference type="ARBA" id="ARBA00022840"/>
    </source>
</evidence>
<evidence type="ECO:0000256" key="3">
    <source>
        <dbReference type="ARBA" id="ARBA00022694"/>
    </source>
</evidence>
<reference evidence="15 16" key="1">
    <citation type="journal article" date="2015" name="Nature">
        <title>rRNA introns, odd ribosomes, and small enigmatic genomes across a large radiation of phyla.</title>
        <authorList>
            <person name="Brown C.T."/>
            <person name="Hug L.A."/>
            <person name="Thomas B.C."/>
            <person name="Sharon I."/>
            <person name="Castelle C.J."/>
            <person name="Singh A."/>
            <person name="Wilkins M.J."/>
            <person name="Williams K.H."/>
            <person name="Banfield J.F."/>
        </authorList>
    </citation>
    <scope>NUCLEOTIDE SEQUENCE [LARGE SCALE GENOMIC DNA]</scope>
</reference>
<dbReference type="GO" id="GO:0005524">
    <property type="term" value="F:ATP binding"/>
    <property type="evidence" value="ECO:0007669"/>
    <property type="project" value="UniProtKB-KW"/>
</dbReference>
<evidence type="ECO:0000256" key="10">
    <source>
        <dbReference type="ARBA" id="ARBA00022884"/>
    </source>
</evidence>
<keyword evidence="10 11" id="KW-0694">RNA-binding</keyword>
<dbReference type="GO" id="GO:0016779">
    <property type="term" value="F:nucleotidyltransferase activity"/>
    <property type="evidence" value="ECO:0007669"/>
    <property type="project" value="UniProtKB-KW"/>
</dbReference>
<evidence type="ECO:0000256" key="9">
    <source>
        <dbReference type="ARBA" id="ARBA00022842"/>
    </source>
</evidence>
<evidence type="ECO:0000259" key="12">
    <source>
        <dbReference type="Pfam" id="PF01743"/>
    </source>
</evidence>
<dbReference type="SUPFAM" id="SSF81891">
    <property type="entry name" value="Poly A polymerase C-terminal region-like"/>
    <property type="match status" value="1"/>
</dbReference>
<comment type="similarity">
    <text evidence="11">Belongs to the tRNA nucleotidyltransferase/poly(A) polymerase family.</text>
</comment>
<dbReference type="InterPro" id="IPR003607">
    <property type="entry name" value="HD/PDEase_dom"/>
</dbReference>
<dbReference type="GO" id="GO:0042245">
    <property type="term" value="P:RNA repair"/>
    <property type="evidence" value="ECO:0007669"/>
    <property type="project" value="UniProtKB-KW"/>
</dbReference>
<dbReference type="GO" id="GO:0003723">
    <property type="term" value="F:RNA binding"/>
    <property type="evidence" value="ECO:0007669"/>
    <property type="project" value="UniProtKB-KW"/>
</dbReference>
<keyword evidence="8" id="KW-0067">ATP-binding</keyword>
<gene>
    <name evidence="15" type="ORF">UT35_C0014G0005</name>
</gene>
<evidence type="ECO:0000259" key="13">
    <source>
        <dbReference type="Pfam" id="PF01966"/>
    </source>
</evidence>
<evidence type="ECO:0000256" key="11">
    <source>
        <dbReference type="RuleBase" id="RU003953"/>
    </source>
</evidence>
<dbReference type="InterPro" id="IPR002646">
    <property type="entry name" value="PolA_pol_head_dom"/>
</dbReference>
<dbReference type="Pfam" id="PF01966">
    <property type="entry name" value="HD"/>
    <property type="match status" value="1"/>
</dbReference>
<dbReference type="InterPro" id="IPR050124">
    <property type="entry name" value="tRNA_CCA-adding_enzyme"/>
</dbReference>
<keyword evidence="4 15" id="KW-0548">Nucleotidyltransferase</keyword>
<protein>
    <submittedName>
        <fullName evidence="15">Polynucleotide adenylyltransferase</fullName>
    </submittedName>
</protein>
<keyword evidence="3" id="KW-0819">tRNA processing</keyword>
<comment type="caution">
    <text evidence="15">The sequence shown here is derived from an EMBL/GenBank/DDBJ whole genome shotgun (WGS) entry which is preliminary data.</text>
</comment>
<feature type="domain" description="Poly A polymerase head" evidence="12">
    <location>
        <begin position="82"/>
        <end position="209"/>
    </location>
</feature>
<dbReference type="Pfam" id="PF01743">
    <property type="entry name" value="PolyA_pol"/>
    <property type="match status" value="1"/>
</dbReference>
<organism evidence="15 16">
    <name type="scientific">Candidatus Yanofskybacteria bacterium GW2011_GWD1_39_16</name>
    <dbReference type="NCBI Taxonomy" id="1619030"/>
    <lineage>
        <taxon>Bacteria</taxon>
        <taxon>Candidatus Yanofskyibacteriota</taxon>
    </lineage>
</organism>
<accession>A0A837HPK3</accession>
<dbReference type="Gene3D" id="3.30.460.10">
    <property type="entry name" value="Beta Polymerase, domain 2"/>
    <property type="match status" value="1"/>
</dbReference>
<proteinExistence type="inferred from homology"/>
<evidence type="ECO:0000256" key="1">
    <source>
        <dbReference type="ARBA" id="ARBA00001946"/>
    </source>
</evidence>
<dbReference type="Gene3D" id="1.10.3090.10">
    <property type="entry name" value="cca-adding enzyme, domain 2"/>
    <property type="match status" value="1"/>
</dbReference>
<dbReference type="InterPro" id="IPR032828">
    <property type="entry name" value="PolyA_RNA-bd"/>
</dbReference>
<name>A0A837HPK3_9BACT</name>
<dbReference type="SUPFAM" id="SSF81301">
    <property type="entry name" value="Nucleotidyltransferase"/>
    <property type="match status" value="1"/>
</dbReference>
<dbReference type="PANTHER" id="PTHR47545:SF1">
    <property type="entry name" value="MULTIFUNCTIONAL CCA PROTEIN"/>
    <property type="match status" value="1"/>
</dbReference>
<dbReference type="InterPro" id="IPR006674">
    <property type="entry name" value="HD_domain"/>
</dbReference>
<keyword evidence="6" id="KW-0547">Nucleotide-binding</keyword>
<evidence type="ECO:0000256" key="7">
    <source>
        <dbReference type="ARBA" id="ARBA00022800"/>
    </source>
</evidence>
<evidence type="ECO:0000313" key="16">
    <source>
        <dbReference type="Proteomes" id="UP000033996"/>
    </source>
</evidence>
<dbReference type="CDD" id="cd00077">
    <property type="entry name" value="HDc"/>
    <property type="match status" value="1"/>
</dbReference>